<reference evidence="1 2" key="1">
    <citation type="journal article" date="2008" name="PLoS Genet.">
        <title>Complete genome sequence of the complex carbohydrate-degrading marine bacterium, Saccharophagus degradans strain 2-40 T.</title>
        <authorList>
            <person name="Weiner R.M."/>
            <person name="Taylor L.E.II."/>
            <person name="Henrissat B."/>
            <person name="Hauser L."/>
            <person name="Land M."/>
            <person name="Coutinho P.M."/>
            <person name="Rancurel C."/>
            <person name="Saunders E.H."/>
            <person name="Longmire A.G."/>
            <person name="Zhang H."/>
            <person name="Bayer E.A."/>
            <person name="Gilbert H.J."/>
            <person name="Larimer F."/>
            <person name="Zhulin I.B."/>
            <person name="Ekborg N.A."/>
            <person name="Lamed R."/>
            <person name="Richardson P.M."/>
            <person name="Borovok I."/>
            <person name="Hutcheson S."/>
        </authorList>
    </citation>
    <scope>NUCLEOTIDE SEQUENCE [LARGE SCALE GENOMIC DNA]</scope>
    <source>
        <strain evidence="2">2-40 / ATCC 43961 / DSM 17024</strain>
    </source>
</reference>
<keyword evidence="2" id="KW-1185">Reference proteome</keyword>
<dbReference type="Pfam" id="PF19268">
    <property type="entry name" value="CIS_TMP"/>
    <property type="match status" value="1"/>
</dbReference>
<evidence type="ECO:0000313" key="1">
    <source>
        <dbReference type="EMBL" id="ABD80310.1"/>
    </source>
</evidence>
<sequence>MAQSHTLKPNHRIGRLAVRLNTNNTQQALGARLLLRERINELADELTEQLDAIAGEHDWVHIPALAISIKQSELNVENIFDQIKTQLLLAVKEVVENKQVVDAQHNQAGPFTIDDVELNANQSSAPYLTGLSQNKRLALYLQHYLVTGSLPWHVDSLSSVEHQWQQLFESPEYNNLASVFKPVNFTQWLRFAVLLNTQQLTNYLNEWQSGSGVSLQQAKLVQSLINLLPVARASLVMPEHVLVALLGIITTPNIAEHELNLTPWLASFIKHSMRSFLIDEGRAPTAIVELLEERLSEKLPKHWFVAPESSSSVKQIDTARELESNVIPISQAKTQAVNVNDTQQEKPATRTQWAGLVLLFPYLPRLFNACNIVLDEKRIAVNQLPQAARLLAYLAQGNNFCHEYQLGTIKLLLGLPLDAALPLENIPLTTAEIEQCESLLASFINHWAAIKNTSIDGVRSAFLQREGYAKLTDQGWSIYIERNGYDALLDQLPFSLSVVKLPWMKHALQIEW</sequence>
<gene>
    <name evidence="1" type="ordered locus">Sde_1048</name>
</gene>
<dbReference type="Proteomes" id="UP000001947">
    <property type="component" value="Chromosome"/>
</dbReference>
<name>Q21LW9_SACD2</name>
<proteinExistence type="predicted"/>
<dbReference type="KEGG" id="sde:Sde_1048"/>
<dbReference type="HOGENOM" id="CLU_032286_0_0_6"/>
<organism evidence="1 2">
    <name type="scientific">Saccharophagus degradans (strain 2-40 / ATCC 43961 / DSM 17024)</name>
    <dbReference type="NCBI Taxonomy" id="203122"/>
    <lineage>
        <taxon>Bacteria</taxon>
        <taxon>Pseudomonadati</taxon>
        <taxon>Pseudomonadota</taxon>
        <taxon>Gammaproteobacteria</taxon>
        <taxon>Cellvibrionales</taxon>
        <taxon>Cellvibrionaceae</taxon>
        <taxon>Saccharophagus</taxon>
    </lineage>
</organism>
<dbReference type="OrthoDB" id="499748at2"/>
<dbReference type="STRING" id="203122.Sde_1048"/>
<dbReference type="InterPro" id="IPR045538">
    <property type="entry name" value="CIS_TMP"/>
</dbReference>
<accession>Q21LW9</accession>
<dbReference type="RefSeq" id="WP_011467530.1">
    <property type="nucleotide sequence ID" value="NC_007912.1"/>
</dbReference>
<protein>
    <submittedName>
        <fullName evidence="1">Uncharacterized protein</fullName>
    </submittedName>
</protein>
<dbReference type="AlphaFoldDB" id="Q21LW9"/>
<evidence type="ECO:0000313" key="2">
    <source>
        <dbReference type="Proteomes" id="UP000001947"/>
    </source>
</evidence>
<dbReference type="GeneID" id="98615640"/>
<dbReference type="eggNOG" id="COG4942">
    <property type="taxonomic scope" value="Bacteria"/>
</dbReference>
<dbReference type="EMBL" id="CP000282">
    <property type="protein sequence ID" value="ABD80310.1"/>
    <property type="molecule type" value="Genomic_DNA"/>
</dbReference>